<name>A0AAR5PEH1_DENPD</name>
<feature type="transmembrane region" description="Helical" evidence="13">
    <location>
        <begin position="6"/>
        <end position="26"/>
    </location>
</feature>
<reference evidence="14" key="2">
    <citation type="submission" date="2024-08" db="UniProtKB">
        <authorList>
            <consortium name="EnsemblMetazoa"/>
        </authorList>
    </citation>
    <scope>IDENTIFICATION</scope>
</reference>
<evidence type="ECO:0000256" key="1">
    <source>
        <dbReference type="ARBA" id="ARBA00004141"/>
    </source>
</evidence>
<keyword evidence="8 12" id="KW-0406">Ion transport</keyword>
<keyword evidence="10 12" id="KW-0739">Sodium transport</keyword>
<dbReference type="AlphaFoldDB" id="A0AAR5PEH1"/>
<evidence type="ECO:0000256" key="4">
    <source>
        <dbReference type="ARBA" id="ARBA00022461"/>
    </source>
</evidence>
<sequence>MTQIFWFVTCFTALVLSIGLVAVSWIDFRTDPLMTLAYTTQYKRSEIYFPAATICSFNKISKRAAFGMAHKLLSTFNRTRNKYFSVEKLAHNLKLLARLTDNKYRVLPRKEYNFLTAVLKENQIDEHEVFEQIAPSCTRLLKKCIWKQKLVNCSSIFQTTKTPIGFCCSFSYYALKILNKKGHARHFLRNPGCIFQTGLEVLLDNDPTDYFKSDIPSVGFQVKFVLFVQLHNPFDFPHFALPSILGEINTNNFISVNAEFTSTTEAVKLMAASARNCLFMKERRMKYFNRYNYQNCITECKVATIYEFCGCIPFYLREKTGKSAHFHKPCTIKDQSCIARNQDTIFDIFHNRPSAGISTAKCKCYPNCAYMTYQSHISKGPLDLAYFTKRDSIEFGQNLENSTVIRVFMSSLASNGNRRDVKFSNIGLLGFFGGLVGLLTAFSFITITECIYLFGRGKNENTFPYSTGKLHCIQVEALQSNPNDIQR</sequence>
<accession>A0AAR5PEH1</accession>
<evidence type="ECO:0000256" key="8">
    <source>
        <dbReference type="ARBA" id="ARBA00023065"/>
    </source>
</evidence>
<evidence type="ECO:0000256" key="9">
    <source>
        <dbReference type="ARBA" id="ARBA00023136"/>
    </source>
</evidence>
<protein>
    <recommendedName>
        <fullName evidence="16">Pickpocket protein 28</fullName>
    </recommendedName>
</protein>
<keyword evidence="9 13" id="KW-0472">Membrane</keyword>
<keyword evidence="11 12" id="KW-0407">Ion channel</keyword>
<feature type="transmembrane region" description="Helical" evidence="13">
    <location>
        <begin position="428"/>
        <end position="454"/>
    </location>
</feature>
<dbReference type="Proteomes" id="UP000019118">
    <property type="component" value="Unassembled WGS sequence"/>
</dbReference>
<dbReference type="Pfam" id="PF00858">
    <property type="entry name" value="ASC"/>
    <property type="match status" value="1"/>
</dbReference>
<dbReference type="PANTHER" id="PTHR11690">
    <property type="entry name" value="AMILORIDE-SENSITIVE SODIUM CHANNEL-RELATED"/>
    <property type="match status" value="1"/>
</dbReference>
<keyword evidence="6 13" id="KW-1133">Transmembrane helix</keyword>
<dbReference type="Gene3D" id="1.10.287.820">
    <property type="entry name" value="Acid-sensing ion channel domain"/>
    <property type="match status" value="1"/>
</dbReference>
<comment type="similarity">
    <text evidence="2 12">Belongs to the amiloride-sensitive sodium channel (TC 1.A.6) family.</text>
</comment>
<evidence type="ECO:0000313" key="15">
    <source>
        <dbReference type="Proteomes" id="UP000019118"/>
    </source>
</evidence>
<evidence type="ECO:0000256" key="2">
    <source>
        <dbReference type="ARBA" id="ARBA00007193"/>
    </source>
</evidence>
<evidence type="ECO:0000256" key="6">
    <source>
        <dbReference type="ARBA" id="ARBA00022989"/>
    </source>
</evidence>
<evidence type="ECO:0000313" key="14">
    <source>
        <dbReference type="EnsemblMetazoa" id="XP_019759458.1"/>
    </source>
</evidence>
<dbReference type="InterPro" id="IPR001873">
    <property type="entry name" value="ENaC"/>
</dbReference>
<reference evidence="15" key="1">
    <citation type="journal article" date="2013" name="Genome Biol.">
        <title>Draft genome of the mountain pine beetle, Dendroctonus ponderosae Hopkins, a major forest pest.</title>
        <authorList>
            <person name="Keeling C.I."/>
            <person name="Yuen M.M."/>
            <person name="Liao N.Y."/>
            <person name="Docking T.R."/>
            <person name="Chan S.K."/>
            <person name="Taylor G.A."/>
            <person name="Palmquist D.L."/>
            <person name="Jackman S.D."/>
            <person name="Nguyen A."/>
            <person name="Li M."/>
            <person name="Henderson H."/>
            <person name="Janes J.K."/>
            <person name="Zhao Y."/>
            <person name="Pandoh P."/>
            <person name="Moore R."/>
            <person name="Sperling F.A."/>
            <person name="Huber D.P."/>
            <person name="Birol I."/>
            <person name="Jones S.J."/>
            <person name="Bohlmann J."/>
        </authorList>
    </citation>
    <scope>NUCLEOTIDE SEQUENCE</scope>
</reference>
<dbReference type="GO" id="GO:0015280">
    <property type="term" value="F:ligand-gated sodium channel activity"/>
    <property type="evidence" value="ECO:0007669"/>
    <property type="project" value="TreeGrafter"/>
</dbReference>
<evidence type="ECO:0000256" key="3">
    <source>
        <dbReference type="ARBA" id="ARBA00022448"/>
    </source>
</evidence>
<keyword evidence="15" id="KW-1185">Reference proteome</keyword>
<evidence type="ECO:0000256" key="7">
    <source>
        <dbReference type="ARBA" id="ARBA00023053"/>
    </source>
</evidence>
<evidence type="ECO:0000256" key="5">
    <source>
        <dbReference type="ARBA" id="ARBA00022692"/>
    </source>
</evidence>
<comment type="subcellular location">
    <subcellularLocation>
        <location evidence="1">Membrane</location>
        <topology evidence="1">Multi-pass membrane protein</topology>
    </subcellularLocation>
</comment>
<dbReference type="PANTHER" id="PTHR11690:SF237">
    <property type="entry name" value="PICKPOCKET 16-RELATED"/>
    <property type="match status" value="1"/>
</dbReference>
<keyword evidence="5 12" id="KW-0812">Transmembrane</keyword>
<dbReference type="GO" id="GO:0005886">
    <property type="term" value="C:plasma membrane"/>
    <property type="evidence" value="ECO:0007669"/>
    <property type="project" value="TreeGrafter"/>
</dbReference>
<organism evidence="14 15">
    <name type="scientific">Dendroctonus ponderosae</name>
    <name type="common">Mountain pine beetle</name>
    <dbReference type="NCBI Taxonomy" id="77166"/>
    <lineage>
        <taxon>Eukaryota</taxon>
        <taxon>Metazoa</taxon>
        <taxon>Ecdysozoa</taxon>
        <taxon>Arthropoda</taxon>
        <taxon>Hexapoda</taxon>
        <taxon>Insecta</taxon>
        <taxon>Pterygota</taxon>
        <taxon>Neoptera</taxon>
        <taxon>Endopterygota</taxon>
        <taxon>Coleoptera</taxon>
        <taxon>Polyphaga</taxon>
        <taxon>Cucujiformia</taxon>
        <taxon>Curculionidae</taxon>
        <taxon>Scolytinae</taxon>
        <taxon>Dendroctonus</taxon>
    </lineage>
</organism>
<keyword evidence="3 12" id="KW-0813">Transport</keyword>
<keyword evidence="4 12" id="KW-0894">Sodium channel</keyword>
<evidence type="ECO:0000256" key="12">
    <source>
        <dbReference type="RuleBase" id="RU000679"/>
    </source>
</evidence>
<keyword evidence="7" id="KW-0915">Sodium</keyword>
<dbReference type="EnsemblMetazoa" id="XM_019903899.1">
    <property type="protein sequence ID" value="XP_019759458.1"/>
    <property type="gene ID" value="LOC109537274"/>
</dbReference>
<proteinExistence type="inferred from homology"/>
<evidence type="ECO:0000256" key="11">
    <source>
        <dbReference type="ARBA" id="ARBA00023303"/>
    </source>
</evidence>
<evidence type="ECO:0000256" key="13">
    <source>
        <dbReference type="SAM" id="Phobius"/>
    </source>
</evidence>
<evidence type="ECO:0008006" key="16">
    <source>
        <dbReference type="Google" id="ProtNLM"/>
    </source>
</evidence>
<evidence type="ECO:0000256" key="10">
    <source>
        <dbReference type="ARBA" id="ARBA00023201"/>
    </source>
</evidence>